<organism evidence="2 3">
    <name type="scientific">Fundicoccus culcitae</name>
    <dbReference type="NCBI Taxonomy" id="2969821"/>
    <lineage>
        <taxon>Bacteria</taxon>
        <taxon>Bacillati</taxon>
        <taxon>Bacillota</taxon>
        <taxon>Bacilli</taxon>
        <taxon>Lactobacillales</taxon>
        <taxon>Aerococcaceae</taxon>
        <taxon>Fundicoccus</taxon>
    </lineage>
</organism>
<accession>A0ABY5P511</accession>
<feature type="domain" description="HD" evidence="1">
    <location>
        <begin position="28"/>
        <end position="123"/>
    </location>
</feature>
<name>A0ABY5P511_9LACT</name>
<dbReference type="Pfam" id="PF01966">
    <property type="entry name" value="HD"/>
    <property type="match status" value="1"/>
</dbReference>
<evidence type="ECO:0000313" key="3">
    <source>
        <dbReference type="Proteomes" id="UP001315967"/>
    </source>
</evidence>
<dbReference type="EMBL" id="CP102453">
    <property type="protein sequence ID" value="UUX33661.1"/>
    <property type="molecule type" value="Genomic_DNA"/>
</dbReference>
<evidence type="ECO:0000313" key="2">
    <source>
        <dbReference type="EMBL" id="UUX33661.1"/>
    </source>
</evidence>
<keyword evidence="3" id="KW-1185">Reference proteome</keyword>
<dbReference type="SUPFAM" id="SSF109604">
    <property type="entry name" value="HD-domain/PDEase-like"/>
    <property type="match status" value="1"/>
</dbReference>
<reference evidence="2 3" key="1">
    <citation type="submission" date="2022-08" db="EMBL/GenBank/DDBJ databases">
        <title>Aerococcaceae sp. nov isolated from spoiled eye mask.</title>
        <authorList>
            <person name="Zhou G."/>
            <person name="Xie X.-B."/>
            <person name="Shi Q.-S."/>
            <person name="Wang Y.-S."/>
            <person name="Wen X."/>
            <person name="Peng H."/>
            <person name="Yang X.-J."/>
            <person name="Tao H.-B."/>
            <person name="Huang X.-M."/>
        </authorList>
    </citation>
    <scope>NUCLEOTIDE SEQUENCE [LARGE SCALE GENOMIC DNA]</scope>
    <source>
        <strain evidence="3">DM20194951</strain>
    </source>
</reference>
<dbReference type="RefSeq" id="WP_313793165.1">
    <property type="nucleotide sequence ID" value="NZ_CP102453.1"/>
</dbReference>
<evidence type="ECO:0000259" key="1">
    <source>
        <dbReference type="Pfam" id="PF01966"/>
    </source>
</evidence>
<gene>
    <name evidence="2" type="ORF">NRE15_12245</name>
</gene>
<dbReference type="Proteomes" id="UP001315967">
    <property type="component" value="Chromosome"/>
</dbReference>
<dbReference type="InterPro" id="IPR006674">
    <property type="entry name" value="HD_domain"/>
</dbReference>
<sequence length="208" mass="24344">MIHPDLQNYFENEIIPQYKNFDGAHQPDHVYQIIENSLEIAADYEVDLDMVYTIAVYHDIGLQQGRQGHEAASRQLIEGDIYLKGFFTEEQIQVMGEAAEDHRASRQEPPRSIYGKIIAEADRDIQFDRVLERCIQFQLSYAPHATMEENYKAVYSHMIEKYGANSYMHFWLNTDKNTQQIKEIRDILADESQFKPLFIQSYQNIAKS</sequence>
<dbReference type="Gene3D" id="1.10.3210.10">
    <property type="entry name" value="Hypothetical protein af1432"/>
    <property type="match status" value="1"/>
</dbReference>
<proteinExistence type="predicted"/>
<protein>
    <submittedName>
        <fullName evidence="2">HD domain-containing protein</fullName>
    </submittedName>
</protein>